<gene>
    <name evidence="3" type="ORF">C0630_16595</name>
</gene>
<dbReference type="AlphaFoldDB" id="A0A2N6CSP5"/>
<evidence type="ECO:0000313" key="3">
    <source>
        <dbReference type="EMBL" id="PLX60142.1"/>
    </source>
</evidence>
<dbReference type="Proteomes" id="UP000235015">
    <property type="component" value="Unassembled WGS sequence"/>
</dbReference>
<evidence type="ECO:0000313" key="4">
    <source>
        <dbReference type="Proteomes" id="UP000235015"/>
    </source>
</evidence>
<organism evidence="3 4">
    <name type="scientific">Sedimenticola selenatireducens</name>
    <dbReference type="NCBI Taxonomy" id="191960"/>
    <lineage>
        <taxon>Bacteria</taxon>
        <taxon>Pseudomonadati</taxon>
        <taxon>Pseudomonadota</taxon>
        <taxon>Gammaproteobacteria</taxon>
        <taxon>Chromatiales</taxon>
        <taxon>Sedimenticolaceae</taxon>
        <taxon>Sedimenticola</taxon>
    </lineage>
</organism>
<dbReference type="RefSeq" id="WP_273440648.1">
    <property type="nucleotide sequence ID" value="NZ_PKUN01000027.1"/>
</dbReference>
<proteinExistence type="predicted"/>
<feature type="region of interest" description="Disordered" evidence="1">
    <location>
        <begin position="41"/>
        <end position="61"/>
    </location>
</feature>
<feature type="chain" id="PRO_5015002134" evidence="2">
    <location>
        <begin position="27"/>
        <end position="217"/>
    </location>
</feature>
<accession>A0A2N6CSP5</accession>
<sequence>MVKLNRCNKVAARSVLVTLFAVTGWASNPGAFATEAQTAGASVPGPASAAKSASPAKPLDSHTRQMLERIHTAMIEAEQRRVEAGRPDPAVPPELAEQWGVRVLSVTYTADGFWLDFRFRVIDPDKAAPLFDSRFKPYIESEQSGAKFAVPSAAKVGSLRTTNRGHNIKAGKIYTIMFANPGFHLKPGQKATVGIGDFKVEHLTVRGQLSQKIGQAE</sequence>
<keyword evidence="2" id="KW-0732">Signal</keyword>
<name>A0A2N6CSP5_9GAMM</name>
<feature type="compositionally biased region" description="Low complexity" evidence="1">
    <location>
        <begin position="41"/>
        <end position="58"/>
    </location>
</feature>
<protein>
    <submittedName>
        <fullName evidence="3">Uncharacterized protein</fullName>
    </submittedName>
</protein>
<reference evidence="3 4" key="1">
    <citation type="submission" date="2017-11" db="EMBL/GenBank/DDBJ databases">
        <title>Genome-resolved metagenomics identifies genetic mobility, metabolic interactions, and unexpected diversity in perchlorate-reducing communities.</title>
        <authorList>
            <person name="Barnum T.P."/>
            <person name="Figueroa I.A."/>
            <person name="Carlstrom C.I."/>
            <person name="Lucas L.N."/>
            <person name="Engelbrektson A.L."/>
            <person name="Coates J.D."/>
        </authorList>
    </citation>
    <scope>NUCLEOTIDE SEQUENCE [LARGE SCALE GENOMIC DNA]</scope>
    <source>
        <strain evidence="3">BM301</strain>
    </source>
</reference>
<evidence type="ECO:0000256" key="2">
    <source>
        <dbReference type="SAM" id="SignalP"/>
    </source>
</evidence>
<comment type="caution">
    <text evidence="3">The sequence shown here is derived from an EMBL/GenBank/DDBJ whole genome shotgun (WGS) entry which is preliminary data.</text>
</comment>
<dbReference type="EMBL" id="PKUN01000027">
    <property type="protein sequence ID" value="PLX60142.1"/>
    <property type="molecule type" value="Genomic_DNA"/>
</dbReference>
<evidence type="ECO:0000256" key="1">
    <source>
        <dbReference type="SAM" id="MobiDB-lite"/>
    </source>
</evidence>
<feature type="signal peptide" evidence="2">
    <location>
        <begin position="1"/>
        <end position="26"/>
    </location>
</feature>